<evidence type="ECO:0000256" key="2">
    <source>
        <dbReference type="SAM" id="MobiDB-lite"/>
    </source>
</evidence>
<dbReference type="InterPro" id="IPR036423">
    <property type="entry name" value="SOD-like_Cu/Zn_dom_sf"/>
</dbReference>
<dbReference type="CDD" id="cd00305">
    <property type="entry name" value="Cu-Zn_Superoxide_Dismutase"/>
    <property type="match status" value="1"/>
</dbReference>
<proteinExistence type="inferred from homology"/>
<feature type="region of interest" description="Disordered" evidence="2">
    <location>
        <begin position="110"/>
        <end position="129"/>
    </location>
</feature>
<evidence type="ECO:0000313" key="4">
    <source>
        <dbReference type="EMBL" id="KAB1066793.1"/>
    </source>
</evidence>
<dbReference type="PROSITE" id="PS51257">
    <property type="entry name" value="PROKAR_LIPOPROTEIN"/>
    <property type="match status" value="1"/>
</dbReference>
<protein>
    <submittedName>
        <fullName evidence="4">Superoxide dismutase family protein</fullName>
    </submittedName>
</protein>
<dbReference type="GO" id="GO:0005507">
    <property type="term" value="F:copper ion binding"/>
    <property type="evidence" value="ECO:0007669"/>
    <property type="project" value="InterPro"/>
</dbReference>
<dbReference type="GO" id="GO:0006801">
    <property type="term" value="P:superoxide metabolic process"/>
    <property type="evidence" value="ECO:0007669"/>
    <property type="project" value="InterPro"/>
</dbReference>
<evidence type="ECO:0000259" key="3">
    <source>
        <dbReference type="Pfam" id="PF00080"/>
    </source>
</evidence>
<dbReference type="Proteomes" id="UP000441333">
    <property type="component" value="Unassembled WGS sequence"/>
</dbReference>
<evidence type="ECO:0000313" key="5">
    <source>
        <dbReference type="Proteomes" id="UP000441333"/>
    </source>
</evidence>
<reference evidence="4 5" key="1">
    <citation type="submission" date="2019-09" db="EMBL/GenBank/DDBJ databases">
        <authorList>
            <person name="Cao W.R."/>
        </authorList>
    </citation>
    <scope>NUCLEOTIDE SEQUENCE [LARGE SCALE GENOMIC DNA]</scope>
    <source>
        <strain evidence="4 5">B1N29</strain>
    </source>
</reference>
<comment type="similarity">
    <text evidence="1">Belongs to the Cu-Zn superoxide dismutase family.</text>
</comment>
<dbReference type="SUPFAM" id="SSF49329">
    <property type="entry name" value="Cu,Zn superoxide dismutase-like"/>
    <property type="match status" value="1"/>
</dbReference>
<dbReference type="InterPro" id="IPR024134">
    <property type="entry name" value="SOD_Cu/Zn_/chaperone"/>
</dbReference>
<evidence type="ECO:0000256" key="1">
    <source>
        <dbReference type="ARBA" id="ARBA00010457"/>
    </source>
</evidence>
<keyword evidence="5" id="KW-1185">Reference proteome</keyword>
<accession>A0A6N6MBZ5</accession>
<dbReference type="RefSeq" id="WP_150940581.1">
    <property type="nucleotide sequence ID" value="NZ_WAAT01000051.1"/>
</dbReference>
<name>A0A6N6MBZ5_9FLAO</name>
<sequence length="201" mass="22019">MKIRNILFIAVLVISFVSCKDKKKNGHTAPDDTYSLETDDIENSEIEKEVEVPQIKVEVASKSGSQVSGTVVFTEINNVVKMMAEFENLKPNTVHAIHLHDTADCSSHDAKSSGGHWNPTSNKHGKWGDDQGYHRGDIGNFTADENGKATVTFETDEWCISCQDTTRTINGRGIIIHQGQDDFKTQPTGDAGTRIACGALL</sequence>
<dbReference type="InterPro" id="IPR001424">
    <property type="entry name" value="SOD_Cu_Zn_dom"/>
</dbReference>
<comment type="caution">
    <text evidence="4">The sequence shown here is derived from an EMBL/GenBank/DDBJ whole genome shotgun (WGS) entry which is preliminary data.</text>
</comment>
<dbReference type="AlphaFoldDB" id="A0A6N6MBZ5"/>
<dbReference type="Pfam" id="PF00080">
    <property type="entry name" value="Sod_Cu"/>
    <property type="match status" value="1"/>
</dbReference>
<feature type="domain" description="Superoxide dismutase copper/zinc binding" evidence="3">
    <location>
        <begin position="67"/>
        <end position="199"/>
    </location>
</feature>
<dbReference type="Gene3D" id="2.60.40.200">
    <property type="entry name" value="Superoxide dismutase, copper/zinc binding domain"/>
    <property type="match status" value="1"/>
</dbReference>
<dbReference type="EMBL" id="WAAT01000051">
    <property type="protein sequence ID" value="KAB1066793.1"/>
    <property type="molecule type" value="Genomic_DNA"/>
</dbReference>
<gene>
    <name evidence="4" type="ORF">F6U93_13135</name>
</gene>
<dbReference type="PANTHER" id="PTHR10003">
    <property type="entry name" value="SUPEROXIDE DISMUTASE CU-ZN -RELATED"/>
    <property type="match status" value="1"/>
</dbReference>
<organism evidence="4 5">
    <name type="scientific">Pseudotamlana haliotis</name>
    <dbReference type="NCBI Taxonomy" id="2614804"/>
    <lineage>
        <taxon>Bacteria</taxon>
        <taxon>Pseudomonadati</taxon>
        <taxon>Bacteroidota</taxon>
        <taxon>Flavobacteriia</taxon>
        <taxon>Flavobacteriales</taxon>
        <taxon>Flavobacteriaceae</taxon>
        <taxon>Pseudotamlana</taxon>
    </lineage>
</organism>